<keyword evidence="2" id="KW-1185">Reference proteome</keyword>
<dbReference type="RefSeq" id="WP_338539033.1">
    <property type="nucleotide sequence ID" value="NZ_CP104874.1"/>
</dbReference>
<reference evidence="1 2" key="1">
    <citation type="submission" date="2022-09" db="EMBL/GenBank/DDBJ databases">
        <title>Complete genome sequence of Janibacter terrae strain COS04-44, PCL-degrading bacteria isolated from oil spilled coast.</title>
        <authorList>
            <person name="Park H."/>
            <person name="Kim J.Y."/>
            <person name="An S.H."/>
            <person name="Lee C.M."/>
            <person name="Weon H.-Y."/>
        </authorList>
    </citation>
    <scope>NUCLEOTIDE SEQUENCE [LARGE SCALE GENOMIC DNA]</scope>
    <source>
        <strain evidence="1 2">COS04-44</strain>
    </source>
</reference>
<evidence type="ECO:0008006" key="3">
    <source>
        <dbReference type="Google" id="ProtNLM"/>
    </source>
</evidence>
<accession>A0ABZ2FGJ8</accession>
<dbReference type="EMBL" id="CP104874">
    <property type="protein sequence ID" value="WWF06463.1"/>
    <property type="molecule type" value="Genomic_DNA"/>
</dbReference>
<sequence length="215" mass="22751">MRTLGVIRDGGAELGGHALSVLINRIYGRGGARPLHPDGEVFRGTWSVTEDAEVPVGVAVCDQQGTWTCVVRRSRAIGLPAGTPDIEGIAVHLDGPSGGDLLLAGTGSGRVSRHLLLPRVSAGTCSTLVPMATGTGPLLLRLTPRGTAATAWELSWSRPGGRWHTFGSLTIDGDTAPADPFDPVDELPRGLSQYRTMALLRRPSYVQAARQRSTR</sequence>
<name>A0ABZ2FGJ8_9MICO</name>
<dbReference type="Proteomes" id="UP001381003">
    <property type="component" value="Chromosome"/>
</dbReference>
<proteinExistence type="predicted"/>
<gene>
    <name evidence="1" type="ORF">N5P18_06200</name>
</gene>
<organism evidence="1 2">
    <name type="scientific">Janibacter terrae</name>
    <dbReference type="NCBI Taxonomy" id="103817"/>
    <lineage>
        <taxon>Bacteria</taxon>
        <taxon>Bacillati</taxon>
        <taxon>Actinomycetota</taxon>
        <taxon>Actinomycetes</taxon>
        <taxon>Micrococcales</taxon>
        <taxon>Intrasporangiaceae</taxon>
        <taxon>Janibacter</taxon>
    </lineage>
</organism>
<protein>
    <recommendedName>
        <fullName evidence="3">Phosphodiesterase</fullName>
    </recommendedName>
</protein>
<evidence type="ECO:0000313" key="1">
    <source>
        <dbReference type="EMBL" id="WWF06463.1"/>
    </source>
</evidence>
<evidence type="ECO:0000313" key="2">
    <source>
        <dbReference type="Proteomes" id="UP001381003"/>
    </source>
</evidence>